<keyword evidence="5 10" id="KW-0378">Hydrolase</keyword>
<accession>A0A8S9Y1Z6</accession>
<dbReference type="SUPFAM" id="SSF51126">
    <property type="entry name" value="Pectin lyase-like"/>
    <property type="match status" value="1"/>
</dbReference>
<name>A0A8S9Y1Z6_APOLU</name>
<dbReference type="SMART" id="SM00710">
    <property type="entry name" value="PbH1"/>
    <property type="match status" value="4"/>
</dbReference>
<dbReference type="InterPro" id="IPR011050">
    <property type="entry name" value="Pectin_lyase_fold/virulence"/>
</dbReference>
<sequence length="486" mass="53560">MGPDPPDPKPPDKNKDDDNIMQDVVYEMEVGWRKDNSTDGGRQSCILILRPIAVEVSLPSMARLTWFSTCHGDTKTIFQLKTLSNSTTAGLTNHDYRGSYSRVSALRIPAGVTLDLSNLREGTTVEFAGRVTFGYKEWNGPLVKISGKRLNIMAYDYARLDGEGHRWWKGGRLTKLVKPRFFEATVDDSTIRNLYFKNPPAWCFVCNWCHNTEISRMTVDTKDAGDGRAGRAYNTDGIGLGYVKNITVLNSYVFNQDDCFVTGGGEDILVDNLTCEGGNGIGVGSLGRGADVVRLTIRNSRVINSLTGLNIKTELNAVGLHRDVTFDNIELKDIHQYGITIHGNEGPTYPNGEPSYFILDRLTMRNIRGNMVGTGGANVWIWLHPNSAKNWRWENVKVVGGKSAMFRPPLQSGKNGFQASGSHLPVGPQKLKVALGIGTGTLVALGTSLCFSITLLNKPLPARLQGFRLLTTHNQITIHNSPTRDC</sequence>
<evidence type="ECO:0000256" key="5">
    <source>
        <dbReference type="ARBA" id="ARBA00022801"/>
    </source>
</evidence>
<evidence type="ECO:0000256" key="6">
    <source>
        <dbReference type="ARBA" id="ARBA00023157"/>
    </source>
</evidence>
<dbReference type="GO" id="GO:0045490">
    <property type="term" value="P:pectin catabolic process"/>
    <property type="evidence" value="ECO:0007669"/>
    <property type="project" value="TreeGrafter"/>
</dbReference>
<evidence type="ECO:0000313" key="12">
    <source>
        <dbReference type="Proteomes" id="UP000466442"/>
    </source>
</evidence>
<keyword evidence="6" id="KW-1015">Disulfide bond</keyword>
<evidence type="ECO:0000256" key="1">
    <source>
        <dbReference type="ARBA" id="ARBA00008834"/>
    </source>
</evidence>
<keyword evidence="7 10" id="KW-0326">Glycosidase</keyword>
<comment type="catalytic activity">
    <reaction evidence="9">
        <text>(1,4-alpha-D-galacturonosyl)n+m + H2O = (1,4-alpha-D-galacturonosyl)n + (1,4-alpha-D-galacturonosyl)m.</text>
        <dbReference type="EC" id="3.2.1.15"/>
    </reaction>
</comment>
<dbReference type="InterPro" id="IPR006626">
    <property type="entry name" value="PbH1"/>
</dbReference>
<dbReference type="Gene3D" id="2.160.20.10">
    <property type="entry name" value="Single-stranded right-handed beta-helix, Pectin lyase-like"/>
    <property type="match status" value="1"/>
</dbReference>
<dbReference type="EC" id="3.2.1.15" evidence="2"/>
<dbReference type="OrthoDB" id="6709892at2759"/>
<evidence type="ECO:0000256" key="4">
    <source>
        <dbReference type="ARBA" id="ARBA00022737"/>
    </source>
</evidence>
<dbReference type="InterPro" id="IPR012334">
    <property type="entry name" value="Pectin_lyas_fold"/>
</dbReference>
<dbReference type="PANTHER" id="PTHR31884:SF1">
    <property type="entry name" value="POLYGALACTURONASE"/>
    <property type="match status" value="1"/>
</dbReference>
<evidence type="ECO:0000256" key="9">
    <source>
        <dbReference type="ARBA" id="ARBA00034074"/>
    </source>
</evidence>
<comment type="caution">
    <text evidence="11">The sequence shown here is derived from an EMBL/GenBank/DDBJ whole genome shotgun (WGS) entry which is preliminary data.</text>
</comment>
<evidence type="ECO:0000256" key="10">
    <source>
        <dbReference type="RuleBase" id="RU361169"/>
    </source>
</evidence>
<dbReference type="InterPro" id="IPR050434">
    <property type="entry name" value="Glycosyl_hydrlase_28"/>
</dbReference>
<protein>
    <recommendedName>
        <fullName evidence="2">endo-polygalacturonase</fullName>
        <ecNumber evidence="2">3.2.1.15</ecNumber>
    </recommendedName>
</protein>
<dbReference type="Pfam" id="PF00295">
    <property type="entry name" value="Glyco_hydro_28"/>
    <property type="match status" value="1"/>
</dbReference>
<dbReference type="AlphaFoldDB" id="A0A8S9Y1Z6"/>
<comment type="similarity">
    <text evidence="1 10">Belongs to the glycosyl hydrolase 28 family.</text>
</comment>
<evidence type="ECO:0000313" key="11">
    <source>
        <dbReference type="EMBL" id="KAF6215213.1"/>
    </source>
</evidence>
<reference evidence="11" key="1">
    <citation type="journal article" date="2021" name="Mol. Ecol. Resour.">
        <title>Apolygus lucorum genome provides insights into omnivorousness and mesophyll feeding.</title>
        <authorList>
            <person name="Liu Y."/>
            <person name="Liu H."/>
            <person name="Wang H."/>
            <person name="Huang T."/>
            <person name="Liu B."/>
            <person name="Yang B."/>
            <person name="Yin L."/>
            <person name="Li B."/>
            <person name="Zhang Y."/>
            <person name="Zhang S."/>
            <person name="Jiang F."/>
            <person name="Zhang X."/>
            <person name="Ren Y."/>
            <person name="Wang B."/>
            <person name="Wang S."/>
            <person name="Lu Y."/>
            <person name="Wu K."/>
            <person name="Fan W."/>
            <person name="Wang G."/>
        </authorList>
    </citation>
    <scope>NUCLEOTIDE SEQUENCE</scope>
    <source>
        <strain evidence="11">12Hb</strain>
    </source>
</reference>
<keyword evidence="3" id="KW-0732">Signal</keyword>
<dbReference type="GO" id="GO:0004650">
    <property type="term" value="F:polygalacturonase activity"/>
    <property type="evidence" value="ECO:0007669"/>
    <property type="project" value="UniProtKB-EC"/>
</dbReference>
<keyword evidence="8" id="KW-0961">Cell wall biogenesis/degradation</keyword>
<organism evidence="11 12">
    <name type="scientific">Apolygus lucorum</name>
    <name type="common">Small green plant bug</name>
    <name type="synonym">Lygocoris lucorum</name>
    <dbReference type="NCBI Taxonomy" id="248454"/>
    <lineage>
        <taxon>Eukaryota</taxon>
        <taxon>Metazoa</taxon>
        <taxon>Ecdysozoa</taxon>
        <taxon>Arthropoda</taxon>
        <taxon>Hexapoda</taxon>
        <taxon>Insecta</taxon>
        <taxon>Pterygota</taxon>
        <taxon>Neoptera</taxon>
        <taxon>Paraneoptera</taxon>
        <taxon>Hemiptera</taxon>
        <taxon>Heteroptera</taxon>
        <taxon>Panheteroptera</taxon>
        <taxon>Cimicomorpha</taxon>
        <taxon>Miridae</taxon>
        <taxon>Mirini</taxon>
        <taxon>Apolygus</taxon>
    </lineage>
</organism>
<dbReference type="PANTHER" id="PTHR31884">
    <property type="entry name" value="POLYGALACTURONASE"/>
    <property type="match status" value="1"/>
</dbReference>
<keyword evidence="12" id="KW-1185">Reference proteome</keyword>
<dbReference type="GO" id="GO:0005576">
    <property type="term" value="C:extracellular region"/>
    <property type="evidence" value="ECO:0007669"/>
    <property type="project" value="TreeGrafter"/>
</dbReference>
<evidence type="ECO:0000256" key="8">
    <source>
        <dbReference type="ARBA" id="ARBA00023316"/>
    </source>
</evidence>
<proteinExistence type="inferred from homology"/>
<gene>
    <name evidence="11" type="ORF">GE061_009965</name>
</gene>
<evidence type="ECO:0000256" key="3">
    <source>
        <dbReference type="ARBA" id="ARBA00022729"/>
    </source>
</evidence>
<keyword evidence="4" id="KW-0677">Repeat</keyword>
<dbReference type="Proteomes" id="UP000466442">
    <property type="component" value="Unassembled WGS sequence"/>
</dbReference>
<dbReference type="InterPro" id="IPR000743">
    <property type="entry name" value="Glyco_hydro_28"/>
</dbReference>
<dbReference type="GO" id="GO:0071555">
    <property type="term" value="P:cell wall organization"/>
    <property type="evidence" value="ECO:0007669"/>
    <property type="project" value="UniProtKB-KW"/>
</dbReference>
<evidence type="ECO:0000256" key="7">
    <source>
        <dbReference type="ARBA" id="ARBA00023295"/>
    </source>
</evidence>
<evidence type="ECO:0000256" key="2">
    <source>
        <dbReference type="ARBA" id="ARBA00012736"/>
    </source>
</evidence>
<dbReference type="EMBL" id="WIXP02000002">
    <property type="protein sequence ID" value="KAF6215213.1"/>
    <property type="molecule type" value="Genomic_DNA"/>
</dbReference>